<dbReference type="PANTHER" id="PTHR21485">
    <property type="entry name" value="HAD SUPERFAMILY MEMBERS CMAS AND KDSC"/>
    <property type="match status" value="1"/>
</dbReference>
<proteinExistence type="predicted"/>
<dbReference type="RefSeq" id="WP_038192660.1">
    <property type="nucleotide sequence ID" value="NZ_JRWP01000050.1"/>
</dbReference>
<reference evidence="1 2" key="1">
    <citation type="submission" date="2014-10" db="EMBL/GenBank/DDBJ databases">
        <title>Genome sequencing of Vibrio sinaloensis T08.</title>
        <authorList>
            <person name="Chan K.-G."/>
            <person name="Mohamad N.I."/>
        </authorList>
    </citation>
    <scope>NUCLEOTIDE SEQUENCE [LARGE SCALE GENOMIC DNA]</scope>
    <source>
        <strain evidence="1 2">T08</strain>
    </source>
</reference>
<dbReference type="NCBIfam" id="TIGR03584">
    <property type="entry name" value="PseF"/>
    <property type="match status" value="1"/>
</dbReference>
<evidence type="ECO:0000313" key="1">
    <source>
        <dbReference type="EMBL" id="KGY07249.1"/>
    </source>
</evidence>
<dbReference type="PANTHER" id="PTHR21485:SF6">
    <property type="entry name" value="N-ACYLNEURAMINATE CYTIDYLYLTRANSFERASE-RELATED"/>
    <property type="match status" value="1"/>
</dbReference>
<dbReference type="Gene3D" id="3.90.550.10">
    <property type="entry name" value="Spore Coat Polysaccharide Biosynthesis Protein SpsA, Chain A"/>
    <property type="match status" value="1"/>
</dbReference>
<gene>
    <name evidence="1" type="ORF">NM06_17920</name>
</gene>
<dbReference type="EMBL" id="JRWP01000050">
    <property type="protein sequence ID" value="KGY07249.1"/>
    <property type="molecule type" value="Genomic_DNA"/>
</dbReference>
<evidence type="ECO:0000313" key="2">
    <source>
        <dbReference type="Proteomes" id="UP000030451"/>
    </source>
</evidence>
<dbReference type="CDD" id="cd02513">
    <property type="entry name" value="CMP-NeuAc_Synthase"/>
    <property type="match status" value="1"/>
</dbReference>
<dbReference type="InterPro" id="IPR029044">
    <property type="entry name" value="Nucleotide-diphossugar_trans"/>
</dbReference>
<dbReference type="Pfam" id="PF02348">
    <property type="entry name" value="CTP_transf_3"/>
    <property type="match status" value="1"/>
</dbReference>
<dbReference type="InterPro" id="IPR003329">
    <property type="entry name" value="Cytidylyl_trans"/>
</dbReference>
<dbReference type="InterPro" id="IPR020039">
    <property type="entry name" value="PseF"/>
</dbReference>
<dbReference type="OrthoDB" id="9805604at2"/>
<sequence length="233" mass="26522">MKIAIIPARGGSKRIPRKNIKDFNGKPIIAYSIEAALASRCFDKVIVSTDDKEIATVAEQYGAEIPFIRPSEISDDFATTADVIAHTISWYEAKGEIVDYLCCIYATAPFIKAQDIQNTYELLRDNPSAEYCFPVCEFPFPIQRAVKMTSDNRVEMFQPEHFNSRSQDLEVAYHDIGQFYWGKPEAYKNKLPMFSHAAIPYPVSRKRVVDLDTPSDWEYALLLAKALKEDMQC</sequence>
<dbReference type="GO" id="GO:0008781">
    <property type="term" value="F:N-acylneuraminate cytidylyltransferase activity"/>
    <property type="evidence" value="ECO:0007669"/>
    <property type="project" value="TreeGrafter"/>
</dbReference>
<dbReference type="SUPFAM" id="SSF53448">
    <property type="entry name" value="Nucleotide-diphospho-sugar transferases"/>
    <property type="match status" value="1"/>
</dbReference>
<accession>A0A0A5HUT8</accession>
<dbReference type="InterPro" id="IPR050793">
    <property type="entry name" value="CMP-NeuNAc_synthase"/>
</dbReference>
<name>A0A0A5HUT8_PHOS4</name>
<comment type="caution">
    <text evidence="1">The sequence shown here is derived from an EMBL/GenBank/DDBJ whole genome shotgun (WGS) entry which is preliminary data.</text>
</comment>
<dbReference type="Proteomes" id="UP000030451">
    <property type="component" value="Unassembled WGS sequence"/>
</dbReference>
<protein>
    <submittedName>
        <fullName evidence="1">NeuA</fullName>
    </submittedName>
</protein>
<dbReference type="AlphaFoldDB" id="A0A0A5HUT8"/>
<organism evidence="1 2">
    <name type="scientific">Photobacterium sp. (strain ATCC 43367)</name>
    <dbReference type="NCBI Taxonomy" id="379097"/>
    <lineage>
        <taxon>Bacteria</taxon>
        <taxon>Pseudomonadati</taxon>
        <taxon>Pseudomonadota</taxon>
        <taxon>Gammaproteobacteria</taxon>
        <taxon>Vibrionales</taxon>
        <taxon>Vibrionaceae</taxon>
        <taxon>Vibrio</taxon>
        <taxon>Vibrio oreintalis group</taxon>
    </lineage>
</organism>